<name>A0A1G8PY34_9ACTN</name>
<evidence type="ECO:0000313" key="15">
    <source>
        <dbReference type="Proteomes" id="UP000199202"/>
    </source>
</evidence>
<evidence type="ECO:0000256" key="4">
    <source>
        <dbReference type="ARBA" id="ARBA00022692"/>
    </source>
</evidence>
<dbReference type="InterPro" id="IPR005170">
    <property type="entry name" value="Transptr-assoc_dom"/>
</dbReference>
<feature type="domain" description="CNNM transmembrane" evidence="13">
    <location>
        <begin position="1"/>
        <end position="207"/>
    </location>
</feature>
<evidence type="ECO:0000256" key="10">
    <source>
        <dbReference type="PROSITE-ProRule" id="PRU01193"/>
    </source>
</evidence>
<feature type="transmembrane region" description="Helical" evidence="11">
    <location>
        <begin position="6"/>
        <end position="31"/>
    </location>
</feature>
<evidence type="ECO:0000256" key="7">
    <source>
        <dbReference type="ARBA" id="ARBA00023122"/>
    </source>
</evidence>
<organism evidence="14 15">
    <name type="scientific">Nonomuraea jiangxiensis</name>
    <dbReference type="NCBI Taxonomy" id="633440"/>
    <lineage>
        <taxon>Bacteria</taxon>
        <taxon>Bacillati</taxon>
        <taxon>Actinomycetota</taxon>
        <taxon>Actinomycetes</taxon>
        <taxon>Streptosporangiales</taxon>
        <taxon>Streptosporangiaceae</taxon>
        <taxon>Nonomuraea</taxon>
    </lineage>
</organism>
<keyword evidence="3" id="KW-1003">Cell membrane</keyword>
<dbReference type="InterPro" id="IPR002550">
    <property type="entry name" value="CNNM"/>
</dbReference>
<evidence type="ECO:0000256" key="9">
    <source>
        <dbReference type="PROSITE-ProRule" id="PRU00703"/>
    </source>
</evidence>
<feature type="transmembrane region" description="Helical" evidence="11">
    <location>
        <begin position="100"/>
        <end position="120"/>
    </location>
</feature>
<dbReference type="Gene3D" id="3.30.465.10">
    <property type="match status" value="1"/>
</dbReference>
<evidence type="ECO:0000313" key="14">
    <source>
        <dbReference type="EMBL" id="SDI97166.1"/>
    </source>
</evidence>
<dbReference type="PROSITE" id="PS51371">
    <property type="entry name" value="CBS"/>
    <property type="match status" value="2"/>
</dbReference>
<dbReference type="Proteomes" id="UP000199202">
    <property type="component" value="Unassembled WGS sequence"/>
</dbReference>
<keyword evidence="4 10" id="KW-0812">Transmembrane</keyword>
<dbReference type="InterPro" id="IPR046342">
    <property type="entry name" value="CBS_dom_sf"/>
</dbReference>
<dbReference type="EMBL" id="FNDJ01000008">
    <property type="protein sequence ID" value="SDI97166.1"/>
    <property type="molecule type" value="Genomic_DNA"/>
</dbReference>
<evidence type="ECO:0000256" key="2">
    <source>
        <dbReference type="ARBA" id="ARBA00006337"/>
    </source>
</evidence>
<dbReference type="Gene3D" id="3.10.580.10">
    <property type="entry name" value="CBS-domain"/>
    <property type="match status" value="1"/>
</dbReference>
<evidence type="ECO:0000259" key="12">
    <source>
        <dbReference type="PROSITE" id="PS51371"/>
    </source>
</evidence>
<feature type="transmembrane region" description="Helical" evidence="11">
    <location>
        <begin position="59"/>
        <end position="80"/>
    </location>
</feature>
<dbReference type="Pfam" id="PF01595">
    <property type="entry name" value="CNNM"/>
    <property type="match status" value="1"/>
</dbReference>
<keyword evidence="7 9" id="KW-0129">CBS domain</keyword>
<dbReference type="RefSeq" id="WP_090932911.1">
    <property type="nucleotide sequence ID" value="NZ_FNDJ01000008.1"/>
</dbReference>
<accession>A0A1G8PY34</accession>
<protein>
    <submittedName>
        <fullName evidence="14">Putative hemolysin</fullName>
    </submittedName>
</protein>
<evidence type="ECO:0000256" key="11">
    <source>
        <dbReference type="SAM" id="Phobius"/>
    </source>
</evidence>
<dbReference type="InterPro" id="IPR000644">
    <property type="entry name" value="CBS_dom"/>
</dbReference>
<dbReference type="InterPro" id="IPR036318">
    <property type="entry name" value="FAD-bd_PCMH-like_sf"/>
</dbReference>
<keyword evidence="5" id="KW-0677">Repeat</keyword>
<evidence type="ECO:0000256" key="1">
    <source>
        <dbReference type="ARBA" id="ARBA00004651"/>
    </source>
</evidence>
<comment type="subcellular location">
    <subcellularLocation>
        <location evidence="1">Cell membrane</location>
        <topology evidence="1">Multi-pass membrane protein</topology>
    </subcellularLocation>
</comment>
<gene>
    <name evidence="14" type="ORF">SAMN05421869_10863</name>
</gene>
<dbReference type="InterPro" id="IPR044751">
    <property type="entry name" value="Ion_transp-like_CBS"/>
</dbReference>
<dbReference type="SMART" id="SM01091">
    <property type="entry name" value="CorC_HlyC"/>
    <property type="match status" value="1"/>
</dbReference>
<dbReference type="OrthoDB" id="110231at2"/>
<dbReference type="PANTHER" id="PTHR43099:SF5">
    <property type="entry name" value="HLYC_CORC FAMILY TRANSPORTER"/>
    <property type="match status" value="1"/>
</dbReference>
<evidence type="ECO:0000256" key="6">
    <source>
        <dbReference type="ARBA" id="ARBA00022989"/>
    </source>
</evidence>
<feature type="domain" description="CBS" evidence="12">
    <location>
        <begin position="281"/>
        <end position="338"/>
    </location>
</feature>
<evidence type="ECO:0000256" key="8">
    <source>
        <dbReference type="ARBA" id="ARBA00023136"/>
    </source>
</evidence>
<keyword evidence="15" id="KW-1185">Reference proteome</keyword>
<dbReference type="InterPro" id="IPR051676">
    <property type="entry name" value="UPF0053_domain"/>
</dbReference>
<dbReference type="PROSITE" id="PS51846">
    <property type="entry name" value="CNNM"/>
    <property type="match status" value="1"/>
</dbReference>
<dbReference type="InterPro" id="IPR016169">
    <property type="entry name" value="FAD-bd_PCMH_sub2"/>
</dbReference>
<proteinExistence type="inferred from homology"/>
<comment type="similarity">
    <text evidence="2">Belongs to the UPF0053 family.</text>
</comment>
<dbReference type="GO" id="GO:0050660">
    <property type="term" value="F:flavin adenine dinucleotide binding"/>
    <property type="evidence" value="ECO:0007669"/>
    <property type="project" value="InterPro"/>
</dbReference>
<keyword evidence="8 10" id="KW-0472">Membrane</keyword>
<dbReference type="CDD" id="cd04590">
    <property type="entry name" value="CBS_pair_CorC_HlyC_assoc"/>
    <property type="match status" value="1"/>
</dbReference>
<sequence>MDGYAFQLALVLVLVIVNAIFAGSEMALISLREGQLRRLEKQSAGGKVLVRLARDPNRFLATIQLVITLSGFLASATAAVTLSEPLVPLLGFLGGAAGPVAIVLVTIVLTFLTLVFGELAPKRVAMQRAETWALLAARPLSFIATISRPVVWALAKSTDLAVRLMGGDPDLHREEISPEEVRDLVATHRGFTHEQRLIISGAVEISERVLREVLVSRRDVFTLDADTPIDEARLSLAASGHSRAPIIRNNALDDVVGICNLRDLITHDHTDEKTGATAADVARPAFLLPDSLPVADALRRFMAERQQFALVIDEHGVIDGIVTLEDLLEEVVGEIYDETDRDSIDIRPDADGSLLLPGGFPIHDLPDLDVHLETRPDGDYTTIAGLVLALLGHVPTAPGETVTTGDWRLQVAAIDRHAITQVRVSTVPATAAIGQARESEQPS</sequence>
<dbReference type="Pfam" id="PF03471">
    <property type="entry name" value="CorC_HlyC"/>
    <property type="match status" value="1"/>
</dbReference>
<dbReference type="SUPFAM" id="SSF56176">
    <property type="entry name" value="FAD-binding/transporter-associated domain-like"/>
    <property type="match status" value="1"/>
</dbReference>
<dbReference type="PANTHER" id="PTHR43099">
    <property type="entry name" value="UPF0053 PROTEIN YRKA"/>
    <property type="match status" value="1"/>
</dbReference>
<feature type="transmembrane region" description="Helical" evidence="11">
    <location>
        <begin position="132"/>
        <end position="155"/>
    </location>
</feature>
<dbReference type="SUPFAM" id="SSF54631">
    <property type="entry name" value="CBS-domain pair"/>
    <property type="match status" value="1"/>
</dbReference>
<reference evidence="14 15" key="1">
    <citation type="submission" date="2016-10" db="EMBL/GenBank/DDBJ databases">
        <authorList>
            <person name="de Groot N.N."/>
        </authorList>
    </citation>
    <scope>NUCLEOTIDE SEQUENCE [LARGE SCALE GENOMIC DNA]</scope>
    <source>
        <strain evidence="14 15">CGMCC 4.6533</strain>
    </source>
</reference>
<dbReference type="GO" id="GO:0005886">
    <property type="term" value="C:plasma membrane"/>
    <property type="evidence" value="ECO:0007669"/>
    <property type="project" value="UniProtKB-SubCell"/>
</dbReference>
<evidence type="ECO:0000259" key="13">
    <source>
        <dbReference type="PROSITE" id="PS51846"/>
    </source>
</evidence>
<evidence type="ECO:0000256" key="3">
    <source>
        <dbReference type="ARBA" id="ARBA00022475"/>
    </source>
</evidence>
<dbReference type="Pfam" id="PF00571">
    <property type="entry name" value="CBS"/>
    <property type="match status" value="2"/>
</dbReference>
<dbReference type="STRING" id="633440.SAMN05421869_10863"/>
<dbReference type="AlphaFoldDB" id="A0A1G8PY34"/>
<evidence type="ECO:0000256" key="5">
    <source>
        <dbReference type="ARBA" id="ARBA00022737"/>
    </source>
</evidence>
<dbReference type="SMART" id="SM00116">
    <property type="entry name" value="CBS"/>
    <property type="match status" value="2"/>
</dbReference>
<feature type="domain" description="CBS" evidence="12">
    <location>
        <begin position="215"/>
        <end position="274"/>
    </location>
</feature>
<keyword evidence="6 10" id="KW-1133">Transmembrane helix</keyword>